<protein>
    <submittedName>
        <fullName evidence="1">Uncharacterized protein</fullName>
    </submittedName>
</protein>
<evidence type="ECO:0000313" key="1">
    <source>
        <dbReference type="EMBL" id="GMJ14852.1"/>
    </source>
</evidence>
<organism evidence="1 2">
    <name type="scientific">Hibiscus trionum</name>
    <name type="common">Flower of an hour</name>
    <dbReference type="NCBI Taxonomy" id="183268"/>
    <lineage>
        <taxon>Eukaryota</taxon>
        <taxon>Viridiplantae</taxon>
        <taxon>Streptophyta</taxon>
        <taxon>Embryophyta</taxon>
        <taxon>Tracheophyta</taxon>
        <taxon>Spermatophyta</taxon>
        <taxon>Magnoliopsida</taxon>
        <taxon>eudicotyledons</taxon>
        <taxon>Gunneridae</taxon>
        <taxon>Pentapetalae</taxon>
        <taxon>rosids</taxon>
        <taxon>malvids</taxon>
        <taxon>Malvales</taxon>
        <taxon>Malvaceae</taxon>
        <taxon>Malvoideae</taxon>
        <taxon>Hibiscus</taxon>
    </lineage>
</organism>
<reference evidence="1" key="1">
    <citation type="submission" date="2023-05" db="EMBL/GenBank/DDBJ databases">
        <title>Genome and transcriptome analyses reveal genes involved in the formation of fine ridges on petal epidermal cells in Hibiscus trionum.</title>
        <authorList>
            <person name="Koshimizu S."/>
            <person name="Masuda S."/>
            <person name="Ishii T."/>
            <person name="Shirasu K."/>
            <person name="Hoshino A."/>
            <person name="Arita M."/>
        </authorList>
    </citation>
    <scope>NUCLEOTIDE SEQUENCE</scope>
    <source>
        <strain evidence="1">Hamamatsu line</strain>
    </source>
</reference>
<sequence length="67" mass="7470">MCLVVLNSIFEVDELTAFRDLTIFIFDDTGFGVVEPSSLTINAQKQNRPLSTKRLPFLVLHELSGDG</sequence>
<accession>A0A9W7JKD0</accession>
<dbReference type="EMBL" id="BSYR01000074">
    <property type="protein sequence ID" value="GMJ14852.1"/>
    <property type="molecule type" value="Genomic_DNA"/>
</dbReference>
<evidence type="ECO:0000313" key="2">
    <source>
        <dbReference type="Proteomes" id="UP001165190"/>
    </source>
</evidence>
<dbReference type="AlphaFoldDB" id="A0A9W7JKD0"/>
<dbReference type="Proteomes" id="UP001165190">
    <property type="component" value="Unassembled WGS sequence"/>
</dbReference>
<name>A0A9W7JKD0_HIBTR</name>
<comment type="caution">
    <text evidence="1">The sequence shown here is derived from an EMBL/GenBank/DDBJ whole genome shotgun (WGS) entry which is preliminary data.</text>
</comment>
<keyword evidence="2" id="KW-1185">Reference proteome</keyword>
<proteinExistence type="predicted"/>
<gene>
    <name evidence="1" type="ORF">HRI_005154400</name>
</gene>